<evidence type="ECO:0000313" key="7">
    <source>
        <dbReference type="Proteomes" id="UP000001052"/>
    </source>
</evidence>
<dbReference type="eggNOG" id="COG0203">
    <property type="taxonomic scope" value="Bacteria"/>
</dbReference>
<dbReference type="HOGENOM" id="CLU_074407_2_0_7"/>
<dbReference type="Gene3D" id="3.90.1030.10">
    <property type="entry name" value="Ribosomal protein L17"/>
    <property type="match status" value="1"/>
</dbReference>
<dbReference type="Proteomes" id="UP000001052">
    <property type="component" value="Chromosome"/>
</dbReference>
<dbReference type="OrthoDB" id="9809073at2"/>
<dbReference type="RefSeq" id="WP_015752464.1">
    <property type="nucleotide sequence ID" value="NC_013223.1"/>
</dbReference>
<evidence type="ECO:0000256" key="2">
    <source>
        <dbReference type="ARBA" id="ARBA00022980"/>
    </source>
</evidence>
<dbReference type="Pfam" id="PF01196">
    <property type="entry name" value="Ribosomal_L17"/>
    <property type="match status" value="1"/>
</dbReference>
<sequence length="132" mass="14863">MRHKKSGRKLNRTWEHRKALMRNQVKSLLTNEQIRTTEAKAKELRKLADRLISMGLENTVHARRKAYKVLGNHALVKKLFDEVAPRYTAAKGGYTRVIKLGEPRRGDAAPMAMVAFVEPRQAGSDAASTPEA</sequence>
<evidence type="ECO:0000256" key="5">
    <source>
        <dbReference type="RuleBase" id="RU000660"/>
    </source>
</evidence>
<name>C8X448_DESRD</name>
<gene>
    <name evidence="4" type="primary">rplQ</name>
    <name evidence="6" type="ordered locus">Dret_2038</name>
</gene>
<dbReference type="EMBL" id="CP001734">
    <property type="protein sequence ID" value="ACV69322.1"/>
    <property type="molecule type" value="Genomic_DNA"/>
</dbReference>
<dbReference type="HAMAP" id="MF_01368">
    <property type="entry name" value="Ribosomal_bL17"/>
    <property type="match status" value="1"/>
</dbReference>
<dbReference type="AlphaFoldDB" id="C8X448"/>
<comment type="subunit">
    <text evidence="4">Part of the 50S ribosomal subunit. Contacts protein L32.</text>
</comment>
<dbReference type="PANTHER" id="PTHR14413">
    <property type="entry name" value="RIBOSOMAL PROTEIN L17"/>
    <property type="match status" value="1"/>
</dbReference>
<evidence type="ECO:0000256" key="3">
    <source>
        <dbReference type="ARBA" id="ARBA00023274"/>
    </source>
</evidence>
<dbReference type="GO" id="GO:0022625">
    <property type="term" value="C:cytosolic large ribosomal subunit"/>
    <property type="evidence" value="ECO:0007669"/>
    <property type="project" value="TreeGrafter"/>
</dbReference>
<dbReference type="STRING" id="485915.Dret_2038"/>
<dbReference type="SUPFAM" id="SSF64263">
    <property type="entry name" value="Prokaryotic ribosomal protein L17"/>
    <property type="match status" value="1"/>
</dbReference>
<dbReference type="InterPro" id="IPR000456">
    <property type="entry name" value="Ribosomal_bL17"/>
</dbReference>
<comment type="similarity">
    <text evidence="1 4 5">Belongs to the bacterial ribosomal protein bL17 family.</text>
</comment>
<keyword evidence="2 4" id="KW-0689">Ribosomal protein</keyword>
<organism evidence="6 7">
    <name type="scientific">Desulfohalobium retbaense (strain ATCC 49708 / DSM 5692 / JCM 16813 / HR100)</name>
    <dbReference type="NCBI Taxonomy" id="485915"/>
    <lineage>
        <taxon>Bacteria</taxon>
        <taxon>Pseudomonadati</taxon>
        <taxon>Thermodesulfobacteriota</taxon>
        <taxon>Desulfovibrionia</taxon>
        <taxon>Desulfovibrionales</taxon>
        <taxon>Desulfohalobiaceae</taxon>
        <taxon>Desulfohalobium</taxon>
    </lineage>
</organism>
<proteinExistence type="inferred from homology"/>
<reference evidence="6 7" key="2">
    <citation type="journal article" date="2010" name="Stand. Genomic Sci.">
        <title>Complete genome sequence of Desulfohalobium retbaense type strain (HR(100)).</title>
        <authorList>
            <person name="Spring S."/>
            <person name="Nolan M."/>
            <person name="Lapidus A."/>
            <person name="Glavina Del Rio T."/>
            <person name="Copeland A."/>
            <person name="Tice H."/>
            <person name="Cheng J.F."/>
            <person name="Lucas S."/>
            <person name="Land M."/>
            <person name="Chen F."/>
            <person name="Bruce D."/>
            <person name="Goodwin L."/>
            <person name="Pitluck S."/>
            <person name="Ivanova N."/>
            <person name="Mavromatis K."/>
            <person name="Mikhailova N."/>
            <person name="Pati A."/>
            <person name="Chen A."/>
            <person name="Palaniappan K."/>
            <person name="Hauser L."/>
            <person name="Chang Y.J."/>
            <person name="Jeffries C.D."/>
            <person name="Munk C."/>
            <person name="Kiss H."/>
            <person name="Chain P."/>
            <person name="Han C."/>
            <person name="Brettin T."/>
            <person name="Detter J.C."/>
            <person name="Schuler E."/>
            <person name="Goker M."/>
            <person name="Rohde M."/>
            <person name="Bristow J."/>
            <person name="Eisen J.A."/>
            <person name="Markowitz V."/>
            <person name="Hugenholtz P."/>
            <person name="Kyrpides N.C."/>
            <person name="Klenk H.P."/>
        </authorList>
    </citation>
    <scope>NUCLEOTIDE SEQUENCE [LARGE SCALE GENOMIC DNA]</scope>
    <source>
        <strain evidence="6 7">DSM 5692</strain>
    </source>
</reference>
<dbReference type="GO" id="GO:0003735">
    <property type="term" value="F:structural constituent of ribosome"/>
    <property type="evidence" value="ECO:0007669"/>
    <property type="project" value="InterPro"/>
</dbReference>
<dbReference type="PANTHER" id="PTHR14413:SF16">
    <property type="entry name" value="LARGE RIBOSOMAL SUBUNIT PROTEIN BL17M"/>
    <property type="match status" value="1"/>
</dbReference>
<protein>
    <recommendedName>
        <fullName evidence="4">Large ribosomal subunit protein bL17</fullName>
    </recommendedName>
</protein>
<evidence type="ECO:0000313" key="6">
    <source>
        <dbReference type="EMBL" id="ACV69322.1"/>
    </source>
</evidence>
<reference evidence="7" key="1">
    <citation type="submission" date="2009-09" db="EMBL/GenBank/DDBJ databases">
        <title>The complete chromosome of Desulfohalobium retbaense DSM 5692.</title>
        <authorList>
            <consortium name="US DOE Joint Genome Institute (JGI-PGF)"/>
            <person name="Lucas S."/>
            <person name="Copeland A."/>
            <person name="Lapidus A."/>
            <person name="Glavina del Rio T."/>
            <person name="Dalin E."/>
            <person name="Tice H."/>
            <person name="Bruce D."/>
            <person name="Goodwin L."/>
            <person name="Pitluck S."/>
            <person name="Kyrpides N."/>
            <person name="Mavromatis K."/>
            <person name="Ivanova N."/>
            <person name="Mikhailova N."/>
            <person name="Munk A.C."/>
            <person name="Brettin T."/>
            <person name="Detter J.C."/>
            <person name="Han C."/>
            <person name="Tapia R."/>
            <person name="Larimer F."/>
            <person name="Land M."/>
            <person name="Hauser L."/>
            <person name="Markowitz V."/>
            <person name="Cheng J.-F."/>
            <person name="Hugenholtz P."/>
            <person name="Woyke T."/>
            <person name="Wu D."/>
            <person name="Spring S."/>
            <person name="Klenk H.-P."/>
            <person name="Eisen J.A."/>
        </authorList>
    </citation>
    <scope>NUCLEOTIDE SEQUENCE [LARGE SCALE GENOMIC DNA]</scope>
    <source>
        <strain evidence="7">DSM 5692</strain>
    </source>
</reference>
<accession>C8X448</accession>
<evidence type="ECO:0000256" key="4">
    <source>
        <dbReference type="HAMAP-Rule" id="MF_01368"/>
    </source>
</evidence>
<dbReference type="InterPro" id="IPR036373">
    <property type="entry name" value="Ribosomal_bL17_sf"/>
</dbReference>
<evidence type="ECO:0000256" key="1">
    <source>
        <dbReference type="ARBA" id="ARBA00008777"/>
    </source>
</evidence>
<dbReference type="GO" id="GO:0006412">
    <property type="term" value="P:translation"/>
    <property type="evidence" value="ECO:0007669"/>
    <property type="project" value="UniProtKB-UniRule"/>
</dbReference>
<keyword evidence="7" id="KW-1185">Reference proteome</keyword>
<dbReference type="KEGG" id="drt:Dret_2038"/>
<keyword evidence="3 4" id="KW-0687">Ribonucleoprotein</keyword>
<dbReference type="NCBIfam" id="TIGR00059">
    <property type="entry name" value="L17"/>
    <property type="match status" value="1"/>
</dbReference>